<dbReference type="EMBL" id="LAZR01008665">
    <property type="protein sequence ID" value="KKM77303.1"/>
    <property type="molecule type" value="Genomic_DNA"/>
</dbReference>
<evidence type="ECO:0000313" key="1">
    <source>
        <dbReference type="EMBL" id="KKM77303.1"/>
    </source>
</evidence>
<proteinExistence type="predicted"/>
<dbReference type="AlphaFoldDB" id="A0A0F9K5N4"/>
<name>A0A0F9K5N4_9ZZZZ</name>
<gene>
    <name evidence="1" type="ORF">LCGC14_1371470</name>
</gene>
<protein>
    <submittedName>
        <fullName evidence="1">Uncharacterized protein</fullName>
    </submittedName>
</protein>
<accession>A0A0F9K5N4</accession>
<organism evidence="1">
    <name type="scientific">marine sediment metagenome</name>
    <dbReference type="NCBI Taxonomy" id="412755"/>
    <lineage>
        <taxon>unclassified sequences</taxon>
        <taxon>metagenomes</taxon>
        <taxon>ecological metagenomes</taxon>
    </lineage>
</organism>
<reference evidence="1" key="1">
    <citation type="journal article" date="2015" name="Nature">
        <title>Complex archaea that bridge the gap between prokaryotes and eukaryotes.</title>
        <authorList>
            <person name="Spang A."/>
            <person name="Saw J.H."/>
            <person name="Jorgensen S.L."/>
            <person name="Zaremba-Niedzwiedzka K."/>
            <person name="Martijn J."/>
            <person name="Lind A.E."/>
            <person name="van Eijk R."/>
            <person name="Schleper C."/>
            <person name="Guy L."/>
            <person name="Ettema T.J."/>
        </authorList>
    </citation>
    <scope>NUCLEOTIDE SEQUENCE</scope>
</reference>
<sequence>MPDWTAPFHMPKFNDEDYLKGKADYVAKYGYTVTIPALSDIFKFGRVKEMTEQEQYDWKNKNWEEFSDSRYYELSVEKGHKKDRMMAMLGSPTPEVFSKLGAILTAIDDAQDAIATMSAVGRLVRKIAPKALGKLFAGPIGWLLVVNDILNLLTQLGTAVAFGGMAKKYKDAVTGSNPFSKKARAKRARKLKAWKPTLSDFIQAAQTTEQVFGVGVSLGPITGLIQDVFHATVRMSTGVPVSFKLSPHFVPKWLHTAYNTMKSSAPFMAIDWKSPDDDILSIFLSQAFAHEAAFPWQQDWNPLEQVIDLEQTEIQCPIPTDALTLSVMEDEGIEIEDVIGWPIIDKEWASPDELVDVYGPLIEQTTYNFIERHNHDSMGCLATSLITDTAMYQIANIEGESEIEYDYTAASKMASSLLLGNKYPAPYEEHRLGSPDIMIRYLEYYESIGESMNYNEFTAVAARYGYKLLDFDSI</sequence>
<comment type="caution">
    <text evidence="1">The sequence shown here is derived from an EMBL/GenBank/DDBJ whole genome shotgun (WGS) entry which is preliminary data.</text>
</comment>